<protein>
    <submittedName>
        <fullName evidence="1">Uncharacterized protein</fullName>
    </submittedName>
</protein>
<evidence type="ECO:0000313" key="1">
    <source>
        <dbReference type="EMBL" id="KRX12241.1"/>
    </source>
</evidence>
<organism evidence="1 2">
    <name type="scientific">Trichinella nelsoni</name>
    <dbReference type="NCBI Taxonomy" id="6336"/>
    <lineage>
        <taxon>Eukaryota</taxon>
        <taxon>Metazoa</taxon>
        <taxon>Ecdysozoa</taxon>
        <taxon>Nematoda</taxon>
        <taxon>Enoplea</taxon>
        <taxon>Dorylaimia</taxon>
        <taxon>Trichinellida</taxon>
        <taxon>Trichinellidae</taxon>
        <taxon>Trichinella</taxon>
    </lineage>
</organism>
<sequence length="31" mass="3678">MILTRCTMNLLKENLRQNLCHPNAALMVHWL</sequence>
<proteinExistence type="predicted"/>
<dbReference type="EMBL" id="JYDL01000599">
    <property type="protein sequence ID" value="KRX12241.1"/>
    <property type="molecule type" value="Genomic_DNA"/>
</dbReference>
<evidence type="ECO:0000313" key="2">
    <source>
        <dbReference type="Proteomes" id="UP000054630"/>
    </source>
</evidence>
<keyword evidence="2" id="KW-1185">Reference proteome</keyword>
<dbReference type="Proteomes" id="UP000054630">
    <property type="component" value="Unassembled WGS sequence"/>
</dbReference>
<name>A0A0V0RCM5_9BILA</name>
<reference evidence="1 2" key="1">
    <citation type="submission" date="2015-01" db="EMBL/GenBank/DDBJ databases">
        <title>Evolution of Trichinella species and genotypes.</title>
        <authorList>
            <person name="Korhonen P.K."/>
            <person name="Edoardo P."/>
            <person name="Giuseppe L.R."/>
            <person name="Gasser R.B."/>
        </authorList>
    </citation>
    <scope>NUCLEOTIDE SEQUENCE [LARGE SCALE GENOMIC DNA]</scope>
    <source>
        <strain evidence="1">ISS37</strain>
    </source>
</reference>
<gene>
    <name evidence="1" type="ORF">T07_1291</name>
</gene>
<comment type="caution">
    <text evidence="1">The sequence shown here is derived from an EMBL/GenBank/DDBJ whole genome shotgun (WGS) entry which is preliminary data.</text>
</comment>
<dbReference type="AlphaFoldDB" id="A0A0V0RCM5"/>
<accession>A0A0V0RCM5</accession>